<organism evidence="1 2">
    <name type="scientific">Arabis alpina</name>
    <name type="common">Alpine rock-cress</name>
    <dbReference type="NCBI Taxonomy" id="50452"/>
    <lineage>
        <taxon>Eukaryota</taxon>
        <taxon>Viridiplantae</taxon>
        <taxon>Streptophyta</taxon>
        <taxon>Embryophyta</taxon>
        <taxon>Tracheophyta</taxon>
        <taxon>Spermatophyta</taxon>
        <taxon>Magnoliopsida</taxon>
        <taxon>eudicotyledons</taxon>
        <taxon>Gunneridae</taxon>
        <taxon>Pentapetalae</taxon>
        <taxon>rosids</taxon>
        <taxon>malvids</taxon>
        <taxon>Brassicales</taxon>
        <taxon>Brassicaceae</taxon>
        <taxon>Arabideae</taxon>
        <taxon>Arabis</taxon>
    </lineage>
</organism>
<sequence length="60" mass="6901">MVTSREVVTKLSSDKAKTRAAKTLCIEFWILDGLKLLKEKDQLPSRKTQLSLSFTRFLMV</sequence>
<keyword evidence="2" id="KW-1185">Reference proteome</keyword>
<gene>
    <name evidence="1" type="ORF">AALP_AAs50523U000100</name>
</gene>
<proteinExistence type="predicted"/>
<evidence type="ECO:0000313" key="1">
    <source>
        <dbReference type="EMBL" id="KFK22381.1"/>
    </source>
</evidence>
<dbReference type="EMBL" id="KL989715">
    <property type="protein sequence ID" value="KFK22381.1"/>
    <property type="molecule type" value="Genomic_DNA"/>
</dbReference>
<dbReference type="Gramene" id="KFK22381">
    <property type="protein sequence ID" value="KFK22381"/>
    <property type="gene ID" value="AALP_AAs50523U000100"/>
</dbReference>
<protein>
    <submittedName>
        <fullName evidence="1">Uncharacterized protein</fullName>
    </submittedName>
</protein>
<name>A0A087FXM9_ARAAL</name>
<accession>A0A087FXM9</accession>
<reference evidence="2" key="1">
    <citation type="journal article" date="2015" name="Nat. Plants">
        <title>Genome expansion of Arabis alpina linked with retrotransposition and reduced symmetric DNA methylation.</title>
        <authorList>
            <person name="Willing E.M."/>
            <person name="Rawat V."/>
            <person name="Mandakova T."/>
            <person name="Maumus F."/>
            <person name="James G.V."/>
            <person name="Nordstroem K.J."/>
            <person name="Becker C."/>
            <person name="Warthmann N."/>
            <person name="Chica C."/>
            <person name="Szarzynska B."/>
            <person name="Zytnicki M."/>
            <person name="Albani M.C."/>
            <person name="Kiefer C."/>
            <person name="Bergonzi S."/>
            <person name="Castaings L."/>
            <person name="Mateos J.L."/>
            <person name="Berns M.C."/>
            <person name="Bujdoso N."/>
            <person name="Piofczyk T."/>
            <person name="de Lorenzo L."/>
            <person name="Barrero-Sicilia C."/>
            <person name="Mateos I."/>
            <person name="Piednoel M."/>
            <person name="Hagmann J."/>
            <person name="Chen-Min-Tao R."/>
            <person name="Iglesias-Fernandez R."/>
            <person name="Schuster S.C."/>
            <person name="Alonso-Blanco C."/>
            <person name="Roudier F."/>
            <person name="Carbonero P."/>
            <person name="Paz-Ares J."/>
            <person name="Davis S.J."/>
            <person name="Pecinka A."/>
            <person name="Quesneville H."/>
            <person name="Colot V."/>
            <person name="Lysak M.A."/>
            <person name="Weigel D."/>
            <person name="Coupland G."/>
            <person name="Schneeberger K."/>
        </authorList>
    </citation>
    <scope>NUCLEOTIDE SEQUENCE [LARGE SCALE GENOMIC DNA]</scope>
    <source>
        <strain evidence="2">cv. Pajares</strain>
    </source>
</reference>
<evidence type="ECO:0000313" key="2">
    <source>
        <dbReference type="Proteomes" id="UP000029120"/>
    </source>
</evidence>
<dbReference type="Proteomes" id="UP000029120">
    <property type="component" value="Unassembled WGS sequence"/>
</dbReference>
<feature type="non-terminal residue" evidence="1">
    <location>
        <position position="60"/>
    </location>
</feature>
<dbReference type="AlphaFoldDB" id="A0A087FXM9"/>